<proteinExistence type="inferred from homology"/>
<dbReference type="Gene3D" id="3.40.640.10">
    <property type="entry name" value="Type I PLP-dependent aspartate aminotransferase-like (Major domain)"/>
    <property type="match status" value="1"/>
</dbReference>
<reference evidence="3" key="1">
    <citation type="submission" date="2020-08" db="EMBL/GenBank/DDBJ databases">
        <authorList>
            <person name="Cejkova D."/>
            <person name="Kubasova T."/>
            <person name="Jahodarova E."/>
            <person name="Rychlik I."/>
        </authorList>
    </citation>
    <scope>NUCLEOTIDE SEQUENCE</scope>
    <source>
        <strain evidence="3">An836</strain>
    </source>
</reference>
<keyword evidence="3" id="KW-0808">Transferase</keyword>
<dbReference type="InterPro" id="IPR015421">
    <property type="entry name" value="PyrdxlP-dep_Trfase_major"/>
</dbReference>
<dbReference type="Proteomes" id="UP000718821">
    <property type="component" value="Unassembled WGS sequence"/>
</dbReference>
<accession>A0A938WW29</accession>
<dbReference type="SUPFAM" id="SSF53383">
    <property type="entry name" value="PLP-dependent transferases"/>
    <property type="match status" value="1"/>
</dbReference>
<gene>
    <name evidence="3" type="ORF">H7U32_01235</name>
</gene>
<evidence type="ECO:0000313" key="4">
    <source>
        <dbReference type="Proteomes" id="UP000718821"/>
    </source>
</evidence>
<dbReference type="InterPro" id="IPR000653">
    <property type="entry name" value="DegT/StrS_aminotransferase"/>
</dbReference>
<keyword evidence="2" id="KW-0663">Pyridoxal phosphate</keyword>
<dbReference type="Gene3D" id="3.90.1150.10">
    <property type="entry name" value="Aspartate Aminotransferase, domain 1"/>
    <property type="match status" value="1"/>
</dbReference>
<dbReference type="GO" id="GO:0008483">
    <property type="term" value="F:transaminase activity"/>
    <property type="evidence" value="ECO:0007669"/>
    <property type="project" value="UniProtKB-KW"/>
</dbReference>
<reference evidence="3" key="2">
    <citation type="journal article" date="2021" name="Sci. Rep.">
        <title>The distribution of antibiotic resistance genes in chicken gut microbiota commensals.</title>
        <authorList>
            <person name="Juricova H."/>
            <person name="Matiasovicova J."/>
            <person name="Kubasova T."/>
            <person name="Cejkova D."/>
            <person name="Rychlik I."/>
        </authorList>
    </citation>
    <scope>NUCLEOTIDE SEQUENCE</scope>
    <source>
        <strain evidence="3">An836</strain>
    </source>
</reference>
<dbReference type="AlphaFoldDB" id="A0A938WW29"/>
<dbReference type="Pfam" id="PF01041">
    <property type="entry name" value="DegT_DnrJ_EryC1"/>
    <property type="match status" value="1"/>
</dbReference>
<comment type="similarity">
    <text evidence="2">Belongs to the DegT/DnrJ/EryC1 family.</text>
</comment>
<dbReference type="GO" id="GO:0000271">
    <property type="term" value="P:polysaccharide biosynthetic process"/>
    <property type="evidence" value="ECO:0007669"/>
    <property type="project" value="TreeGrafter"/>
</dbReference>
<dbReference type="InterPro" id="IPR015424">
    <property type="entry name" value="PyrdxlP-dep_Trfase"/>
</dbReference>
<protein>
    <submittedName>
        <fullName evidence="3">DegT/DnrJ/EryC1/StrS family aminotransferase</fullName>
    </submittedName>
</protein>
<name>A0A938WW29_9BIFI</name>
<dbReference type="RefSeq" id="WP_204467301.1">
    <property type="nucleotide sequence ID" value="NZ_JACLYU010000001.1"/>
</dbReference>
<comment type="cofactor">
    <cofactor evidence="1">
        <name>pyridoxal 5'-phosphate</name>
        <dbReference type="ChEBI" id="CHEBI:597326"/>
    </cofactor>
</comment>
<dbReference type="PANTHER" id="PTHR30244:SF34">
    <property type="entry name" value="DTDP-4-AMINO-4,6-DIDEOXYGALACTOSE TRANSAMINASE"/>
    <property type="match status" value="1"/>
</dbReference>
<keyword evidence="4" id="KW-1185">Reference proteome</keyword>
<evidence type="ECO:0000313" key="3">
    <source>
        <dbReference type="EMBL" id="MBM6698971.1"/>
    </source>
</evidence>
<sequence length="393" mass="41555">MAAHASCRALAHRTGTSEQDWFPVFKARYGMRLAFDALRRIVGDGEVATQLFTCCTAVDPITAAGLTPRYADIDAGTLSVTAASLRPLLSDATRAVVVQHTFGMVDDGSSAAVAAAAHAAGALVVEDCAHCVGRVARDGDGMSVADVSVHSFGVEKMLPTRFGGAIWVNPRLRDRMPQVDQTLRAALAGLPEPGVRLGMVTRTYVNQNRVFSRLGALGARIRHACAAAGLYEPAIAPEEMAGGLRYPAYAMNAWMDRKAAAAIGALDANEESRRRIVALYRRRLGAARGIEVPGGAMAGPAQPLLRFPLLAADTAAADRLIHAARAAGGYAEAWYRPELFPGVTDPAAYGLDRLDRATVVVSDEMVSRSLCLPTELGEDRAHAVCDAVCEAAC</sequence>
<comment type="caution">
    <text evidence="3">The sequence shown here is derived from an EMBL/GenBank/DDBJ whole genome shotgun (WGS) entry which is preliminary data.</text>
</comment>
<dbReference type="InterPro" id="IPR015422">
    <property type="entry name" value="PyrdxlP-dep_Trfase_small"/>
</dbReference>
<dbReference type="PANTHER" id="PTHR30244">
    <property type="entry name" value="TRANSAMINASE"/>
    <property type="match status" value="1"/>
</dbReference>
<organism evidence="3 4">
    <name type="scientific">Bifidobacterium pullorum subsp. saeculare</name>
    <dbReference type="NCBI Taxonomy" id="78257"/>
    <lineage>
        <taxon>Bacteria</taxon>
        <taxon>Bacillati</taxon>
        <taxon>Actinomycetota</taxon>
        <taxon>Actinomycetes</taxon>
        <taxon>Bifidobacteriales</taxon>
        <taxon>Bifidobacteriaceae</taxon>
        <taxon>Bifidobacterium</taxon>
    </lineage>
</organism>
<keyword evidence="3" id="KW-0032">Aminotransferase</keyword>
<evidence type="ECO:0000256" key="2">
    <source>
        <dbReference type="RuleBase" id="RU004508"/>
    </source>
</evidence>
<dbReference type="GO" id="GO:0030170">
    <property type="term" value="F:pyridoxal phosphate binding"/>
    <property type="evidence" value="ECO:0007669"/>
    <property type="project" value="TreeGrafter"/>
</dbReference>
<dbReference type="EMBL" id="JACLYU010000001">
    <property type="protein sequence ID" value="MBM6698971.1"/>
    <property type="molecule type" value="Genomic_DNA"/>
</dbReference>
<evidence type="ECO:0000256" key="1">
    <source>
        <dbReference type="ARBA" id="ARBA00001933"/>
    </source>
</evidence>